<keyword evidence="3" id="KW-0813">Transport</keyword>
<evidence type="ECO:0000256" key="3">
    <source>
        <dbReference type="ARBA" id="ARBA00022448"/>
    </source>
</evidence>
<protein>
    <submittedName>
        <fullName evidence="10">MFS transporter</fullName>
    </submittedName>
</protein>
<gene>
    <name evidence="10" type="ORF">GCM10010218_58460</name>
</gene>
<dbReference type="AlphaFoldDB" id="A0A919B8M8"/>
<dbReference type="GO" id="GO:0005886">
    <property type="term" value="C:plasma membrane"/>
    <property type="evidence" value="ECO:0007669"/>
    <property type="project" value="UniProtKB-SubCell"/>
</dbReference>
<dbReference type="InterPro" id="IPR020846">
    <property type="entry name" value="MFS_dom"/>
</dbReference>
<feature type="transmembrane region" description="Helical" evidence="8">
    <location>
        <begin position="101"/>
        <end position="122"/>
    </location>
</feature>
<keyword evidence="11" id="KW-1185">Reference proteome</keyword>
<evidence type="ECO:0000256" key="7">
    <source>
        <dbReference type="ARBA" id="ARBA00023136"/>
    </source>
</evidence>
<comment type="caution">
    <text evidence="10">The sequence shown here is derived from an EMBL/GenBank/DDBJ whole genome shotgun (WGS) entry which is preliminary data.</text>
</comment>
<dbReference type="PANTHER" id="PTHR23517:SF2">
    <property type="entry name" value="MULTIDRUG RESISTANCE PROTEIN MDTH"/>
    <property type="match status" value="1"/>
</dbReference>
<dbReference type="InterPro" id="IPR011701">
    <property type="entry name" value="MFS"/>
</dbReference>
<dbReference type="Gene3D" id="1.20.1250.20">
    <property type="entry name" value="MFS general substrate transporter like domains"/>
    <property type="match status" value="1"/>
</dbReference>
<dbReference type="InterPro" id="IPR050171">
    <property type="entry name" value="MFS_Transporters"/>
</dbReference>
<evidence type="ECO:0000259" key="9">
    <source>
        <dbReference type="PROSITE" id="PS50850"/>
    </source>
</evidence>
<feature type="transmembrane region" description="Helical" evidence="8">
    <location>
        <begin position="249"/>
        <end position="269"/>
    </location>
</feature>
<evidence type="ECO:0000313" key="10">
    <source>
        <dbReference type="EMBL" id="GHF69356.1"/>
    </source>
</evidence>
<dbReference type="InterPro" id="IPR005829">
    <property type="entry name" value="Sugar_transporter_CS"/>
</dbReference>
<feature type="transmembrane region" description="Helical" evidence="8">
    <location>
        <begin position="364"/>
        <end position="384"/>
    </location>
</feature>
<dbReference type="PANTHER" id="PTHR23517">
    <property type="entry name" value="RESISTANCE PROTEIN MDTM, PUTATIVE-RELATED-RELATED"/>
    <property type="match status" value="1"/>
</dbReference>
<feature type="transmembrane region" description="Helical" evidence="8">
    <location>
        <begin position="12"/>
        <end position="33"/>
    </location>
</feature>
<dbReference type="PROSITE" id="PS00216">
    <property type="entry name" value="SUGAR_TRANSPORT_1"/>
    <property type="match status" value="1"/>
</dbReference>
<evidence type="ECO:0000256" key="5">
    <source>
        <dbReference type="ARBA" id="ARBA00022692"/>
    </source>
</evidence>
<comment type="subcellular location">
    <subcellularLocation>
        <location evidence="1">Cell membrane</location>
        <topology evidence="1">Multi-pass membrane protein</topology>
    </subcellularLocation>
</comment>
<dbReference type="PROSITE" id="PS50850">
    <property type="entry name" value="MFS"/>
    <property type="match status" value="1"/>
</dbReference>
<keyword evidence="5 8" id="KW-0812">Transmembrane</keyword>
<dbReference type="RefSeq" id="WP_190132766.1">
    <property type="nucleotide sequence ID" value="NZ_BNBD01000018.1"/>
</dbReference>
<feature type="transmembrane region" description="Helical" evidence="8">
    <location>
        <begin position="134"/>
        <end position="154"/>
    </location>
</feature>
<feature type="transmembrane region" description="Helical" evidence="8">
    <location>
        <begin position="211"/>
        <end position="229"/>
    </location>
</feature>
<sequence>MKLGRFPAAYWWVWAGSLVNHAGSFVIPFFAYYLTSKQGFTPLQVGLVATLYGAGGVLSTVVAGVAADRIGRRPTLLVSQAGAAGAMLALGFAHHVALIDVLAFVLGFTSYAAGPVFSAMIADVVPEEDRKTAYAVHYWAVNLGFAAAPVLAGLMAGSGYVWLFVGDAATTAACAVLIAWRVPEHRPGQDGADADGEQAQGGLGSVLKDHVFTALLLITLGVVVIYTQYQVTQPIAMQEAGLSPRMYGLVSAVNGALVVVIQLPVTRLVDRYHDDLLLAGGALLLGAGMALTAFAHGPAMFAASIAVWTLGEAVVMPTSAAVVSKLAPAHLQGRYQGLYGMAYALAAVIGPLTGGWAFGHLGGGAVWTGCLVLGVASAAGALLVGRGVRARTAPATGEPAVPVG</sequence>
<keyword evidence="6 8" id="KW-1133">Transmembrane helix</keyword>
<dbReference type="GO" id="GO:0022857">
    <property type="term" value="F:transmembrane transporter activity"/>
    <property type="evidence" value="ECO:0007669"/>
    <property type="project" value="InterPro"/>
</dbReference>
<reference evidence="10" key="2">
    <citation type="submission" date="2020-09" db="EMBL/GenBank/DDBJ databases">
        <authorList>
            <person name="Sun Q."/>
            <person name="Ohkuma M."/>
        </authorList>
    </citation>
    <scope>NUCLEOTIDE SEQUENCE</scope>
    <source>
        <strain evidence="10">JCM 4059</strain>
    </source>
</reference>
<evidence type="ECO:0000256" key="1">
    <source>
        <dbReference type="ARBA" id="ARBA00004651"/>
    </source>
</evidence>
<evidence type="ECO:0000256" key="4">
    <source>
        <dbReference type="ARBA" id="ARBA00022475"/>
    </source>
</evidence>
<feature type="transmembrane region" description="Helical" evidence="8">
    <location>
        <begin position="74"/>
        <end position="95"/>
    </location>
</feature>
<reference evidence="10" key="1">
    <citation type="journal article" date="2014" name="Int. J. Syst. Evol. Microbiol.">
        <title>Complete genome sequence of Corynebacterium casei LMG S-19264T (=DSM 44701T), isolated from a smear-ripened cheese.</title>
        <authorList>
            <consortium name="US DOE Joint Genome Institute (JGI-PGF)"/>
            <person name="Walter F."/>
            <person name="Albersmeier A."/>
            <person name="Kalinowski J."/>
            <person name="Ruckert C."/>
        </authorList>
    </citation>
    <scope>NUCLEOTIDE SEQUENCE</scope>
    <source>
        <strain evidence="10">JCM 4059</strain>
    </source>
</reference>
<feature type="transmembrane region" description="Helical" evidence="8">
    <location>
        <begin position="276"/>
        <end position="295"/>
    </location>
</feature>
<name>A0A919B8M8_9ACTN</name>
<dbReference type="SUPFAM" id="SSF103473">
    <property type="entry name" value="MFS general substrate transporter"/>
    <property type="match status" value="1"/>
</dbReference>
<dbReference type="PRINTS" id="PR01035">
    <property type="entry name" value="TCRTETA"/>
</dbReference>
<evidence type="ECO:0000256" key="2">
    <source>
        <dbReference type="ARBA" id="ARBA00007520"/>
    </source>
</evidence>
<evidence type="ECO:0000256" key="8">
    <source>
        <dbReference type="SAM" id="Phobius"/>
    </source>
</evidence>
<accession>A0A919B8M8</accession>
<keyword evidence="4" id="KW-1003">Cell membrane</keyword>
<feature type="transmembrane region" description="Helical" evidence="8">
    <location>
        <begin position="338"/>
        <end position="358"/>
    </location>
</feature>
<evidence type="ECO:0000313" key="11">
    <source>
        <dbReference type="Proteomes" id="UP000638313"/>
    </source>
</evidence>
<dbReference type="CDD" id="cd17329">
    <property type="entry name" value="MFS_MdtH_MDR_like"/>
    <property type="match status" value="1"/>
</dbReference>
<dbReference type="Proteomes" id="UP000638313">
    <property type="component" value="Unassembled WGS sequence"/>
</dbReference>
<dbReference type="Pfam" id="PF07690">
    <property type="entry name" value="MFS_1"/>
    <property type="match status" value="1"/>
</dbReference>
<dbReference type="InterPro" id="IPR036259">
    <property type="entry name" value="MFS_trans_sf"/>
</dbReference>
<feature type="domain" description="Major facilitator superfamily (MFS) profile" evidence="9">
    <location>
        <begin position="9"/>
        <end position="392"/>
    </location>
</feature>
<comment type="similarity">
    <text evidence="2">Belongs to the major facilitator superfamily. TCR/Tet family.</text>
</comment>
<feature type="transmembrane region" description="Helical" evidence="8">
    <location>
        <begin position="301"/>
        <end position="326"/>
    </location>
</feature>
<feature type="transmembrane region" description="Helical" evidence="8">
    <location>
        <begin position="45"/>
        <end position="67"/>
    </location>
</feature>
<proteinExistence type="inferred from homology"/>
<organism evidence="10 11">
    <name type="scientific">Streptomyces mashuensis</name>
    <dbReference type="NCBI Taxonomy" id="33904"/>
    <lineage>
        <taxon>Bacteria</taxon>
        <taxon>Bacillati</taxon>
        <taxon>Actinomycetota</taxon>
        <taxon>Actinomycetes</taxon>
        <taxon>Kitasatosporales</taxon>
        <taxon>Streptomycetaceae</taxon>
        <taxon>Streptomyces</taxon>
    </lineage>
</organism>
<evidence type="ECO:0000256" key="6">
    <source>
        <dbReference type="ARBA" id="ARBA00022989"/>
    </source>
</evidence>
<dbReference type="EMBL" id="BNBD01000018">
    <property type="protein sequence ID" value="GHF69356.1"/>
    <property type="molecule type" value="Genomic_DNA"/>
</dbReference>
<dbReference type="InterPro" id="IPR001958">
    <property type="entry name" value="Tet-R_TetA/multi-R_MdtG-like"/>
</dbReference>
<keyword evidence="7 8" id="KW-0472">Membrane</keyword>